<keyword evidence="3" id="KW-1185">Reference proteome</keyword>
<comment type="caution">
    <text evidence="2">The sequence shown here is derived from an EMBL/GenBank/DDBJ whole genome shotgun (WGS) entry which is preliminary data.</text>
</comment>
<evidence type="ECO:0000259" key="1">
    <source>
        <dbReference type="Pfam" id="PF04526"/>
    </source>
</evidence>
<accession>A0ABD1TAC5</accession>
<dbReference type="AlphaFoldDB" id="A0ABD1TAC5"/>
<feature type="domain" description="AIR12 DOMON" evidence="1">
    <location>
        <begin position="87"/>
        <end position="123"/>
    </location>
</feature>
<sequence length="140" mass="15515">MRARNSPSNSHFANGFSNLTITVGHLSVTNVHQQQVLHFLQRSAYPQFLPPLGLRPSQFYHLIAFIATPARPNGWIAWAINPTSTGMAGSQALIAFKDSKGAMTVKTYNITLYSSLTESKVWYEGKGVVDGIFQRVNVDF</sequence>
<dbReference type="PANTHER" id="PTHR23130:SF195">
    <property type="entry name" value="CYTOCHROME B561 AND DOMON DOMAIN-CONTAINING PROTEIN"/>
    <property type="match status" value="1"/>
</dbReference>
<evidence type="ECO:0000313" key="3">
    <source>
        <dbReference type="Proteomes" id="UP001604277"/>
    </source>
</evidence>
<dbReference type="PANTHER" id="PTHR23130">
    <property type="entry name" value="CYTOCHROME B561 AND DOMON DOMAIN-CONTAINING PROTEIN"/>
    <property type="match status" value="1"/>
</dbReference>
<dbReference type="EMBL" id="JBFOLJ010000009">
    <property type="protein sequence ID" value="KAL2509525.1"/>
    <property type="molecule type" value="Genomic_DNA"/>
</dbReference>
<protein>
    <submittedName>
        <fullName evidence="2">DOMON domain-containing protein</fullName>
    </submittedName>
</protein>
<organism evidence="2 3">
    <name type="scientific">Forsythia ovata</name>
    <dbReference type="NCBI Taxonomy" id="205694"/>
    <lineage>
        <taxon>Eukaryota</taxon>
        <taxon>Viridiplantae</taxon>
        <taxon>Streptophyta</taxon>
        <taxon>Embryophyta</taxon>
        <taxon>Tracheophyta</taxon>
        <taxon>Spermatophyta</taxon>
        <taxon>Magnoliopsida</taxon>
        <taxon>eudicotyledons</taxon>
        <taxon>Gunneridae</taxon>
        <taxon>Pentapetalae</taxon>
        <taxon>asterids</taxon>
        <taxon>lamiids</taxon>
        <taxon>Lamiales</taxon>
        <taxon>Oleaceae</taxon>
        <taxon>Forsythieae</taxon>
        <taxon>Forsythia</taxon>
    </lineage>
</organism>
<dbReference type="InterPro" id="IPR045265">
    <property type="entry name" value="AIR12_DOMON"/>
</dbReference>
<dbReference type="Proteomes" id="UP001604277">
    <property type="component" value="Unassembled WGS sequence"/>
</dbReference>
<reference evidence="3" key="1">
    <citation type="submission" date="2024-07" db="EMBL/GenBank/DDBJ databases">
        <title>Two chromosome-level genome assemblies of Korean endemic species Abeliophyllum distichum and Forsythia ovata (Oleaceae).</title>
        <authorList>
            <person name="Jang H."/>
        </authorList>
    </citation>
    <scope>NUCLEOTIDE SEQUENCE [LARGE SCALE GENOMIC DNA]</scope>
</reference>
<gene>
    <name evidence="2" type="ORF">Fot_33172</name>
</gene>
<dbReference type="Pfam" id="PF04526">
    <property type="entry name" value="DUF568"/>
    <property type="match status" value="1"/>
</dbReference>
<name>A0ABD1TAC5_9LAMI</name>
<evidence type="ECO:0000313" key="2">
    <source>
        <dbReference type="EMBL" id="KAL2509525.1"/>
    </source>
</evidence>
<proteinExistence type="predicted"/>